<evidence type="ECO:0000313" key="3">
    <source>
        <dbReference type="Proteomes" id="UP001529510"/>
    </source>
</evidence>
<evidence type="ECO:0000256" key="1">
    <source>
        <dbReference type="SAM" id="MobiDB-lite"/>
    </source>
</evidence>
<dbReference type="Proteomes" id="UP001529510">
    <property type="component" value="Unassembled WGS sequence"/>
</dbReference>
<dbReference type="EMBL" id="JAMKFB020000022">
    <property type="protein sequence ID" value="KAL0161492.1"/>
    <property type="molecule type" value="Genomic_DNA"/>
</dbReference>
<proteinExistence type="predicted"/>
<feature type="non-terminal residue" evidence="2">
    <location>
        <position position="1"/>
    </location>
</feature>
<protein>
    <submittedName>
        <fullName evidence="2">Uncharacterized protein</fullName>
    </submittedName>
</protein>
<feature type="non-terminal residue" evidence="2">
    <location>
        <position position="62"/>
    </location>
</feature>
<accession>A0ABD0NHQ7</accession>
<comment type="caution">
    <text evidence="2">The sequence shown here is derived from an EMBL/GenBank/DDBJ whole genome shotgun (WGS) entry which is preliminary data.</text>
</comment>
<dbReference type="AlphaFoldDB" id="A0ABD0NHQ7"/>
<reference evidence="2 3" key="1">
    <citation type="submission" date="2024-05" db="EMBL/GenBank/DDBJ databases">
        <title>Genome sequencing and assembly of Indian major carp, Cirrhinus mrigala (Hamilton, 1822).</title>
        <authorList>
            <person name="Mohindra V."/>
            <person name="Chowdhury L.M."/>
            <person name="Lal K."/>
            <person name="Jena J.K."/>
        </authorList>
    </citation>
    <scope>NUCLEOTIDE SEQUENCE [LARGE SCALE GENOMIC DNA]</scope>
    <source>
        <strain evidence="2">CM1030</strain>
        <tissue evidence="2">Blood</tissue>
    </source>
</reference>
<name>A0ABD0NHQ7_CIRMR</name>
<feature type="region of interest" description="Disordered" evidence="1">
    <location>
        <begin position="1"/>
        <end position="21"/>
    </location>
</feature>
<feature type="compositionally biased region" description="Polar residues" evidence="1">
    <location>
        <begin position="1"/>
        <end position="16"/>
    </location>
</feature>
<sequence length="62" mass="6893">GKQTSFAVTEVNTGNDEPTDQTHVDAASQEVMDLKLQNEDFDKDYEDLCAEDDEMDAVHASE</sequence>
<evidence type="ECO:0000313" key="2">
    <source>
        <dbReference type="EMBL" id="KAL0161492.1"/>
    </source>
</evidence>
<keyword evidence="3" id="KW-1185">Reference proteome</keyword>
<gene>
    <name evidence="2" type="ORF">M9458_045217</name>
</gene>
<organism evidence="2 3">
    <name type="scientific">Cirrhinus mrigala</name>
    <name type="common">Mrigala</name>
    <dbReference type="NCBI Taxonomy" id="683832"/>
    <lineage>
        <taxon>Eukaryota</taxon>
        <taxon>Metazoa</taxon>
        <taxon>Chordata</taxon>
        <taxon>Craniata</taxon>
        <taxon>Vertebrata</taxon>
        <taxon>Euteleostomi</taxon>
        <taxon>Actinopterygii</taxon>
        <taxon>Neopterygii</taxon>
        <taxon>Teleostei</taxon>
        <taxon>Ostariophysi</taxon>
        <taxon>Cypriniformes</taxon>
        <taxon>Cyprinidae</taxon>
        <taxon>Labeoninae</taxon>
        <taxon>Labeonini</taxon>
        <taxon>Cirrhinus</taxon>
    </lineage>
</organism>